<reference evidence="3 6" key="1">
    <citation type="journal article" date="2015" name="Int. J. Syst. Evol. Microbiol.">
        <title>Exiguobacterium enclense sp. nov., isolated from sediment.</title>
        <authorList>
            <person name="Dastager S.G."/>
            <person name="Mawlankar R."/>
            <person name="Sonalkar V.V."/>
            <person name="Thorat M.N."/>
            <person name="Mual P."/>
            <person name="Verma A."/>
            <person name="Krishnamurthi S."/>
            <person name="Tang S.K."/>
            <person name="Li W.J."/>
        </authorList>
    </citation>
    <scope>NUCLEOTIDE SEQUENCE [LARGE SCALE GENOMIC DNA]</scope>
    <source>
        <strain evidence="3 6">NIO-1109</strain>
    </source>
</reference>
<reference evidence="5 8" key="3">
    <citation type="submission" date="2023-12" db="EMBL/GenBank/DDBJ databases">
        <authorList>
            <person name="Easwaran N."/>
            <person name="Lazarus H.P.S."/>
        </authorList>
    </citation>
    <scope>NUCLEOTIDE SEQUENCE [LARGE SCALE GENOMIC DNA]</scope>
    <source>
        <strain evidence="5 8">VIT-2023</strain>
    </source>
</reference>
<gene>
    <name evidence="5" type="primary">cbpA</name>
    <name evidence="3" type="ORF">AS033_12335</name>
    <name evidence="4" type="ORF">RSA11_08675</name>
    <name evidence="5" type="ORF">SZL87_13095</name>
</gene>
<dbReference type="Pfam" id="PF00571">
    <property type="entry name" value="CBS"/>
    <property type="match status" value="1"/>
</dbReference>
<evidence type="ECO:0000313" key="7">
    <source>
        <dbReference type="Proteomes" id="UP000072605"/>
    </source>
</evidence>
<dbReference type="InterPro" id="IPR017036">
    <property type="entry name" value="Lmo0553-like"/>
</dbReference>
<reference evidence="4 7" key="2">
    <citation type="journal article" date="2016" name="Front. Microbiol.">
        <title>Genomic Resource of Rice Seed Associated Bacteria.</title>
        <authorList>
            <person name="Midha S."/>
            <person name="Bansal K."/>
            <person name="Sharma S."/>
            <person name="Kumar N."/>
            <person name="Patil P.P."/>
            <person name="Chaudhry V."/>
            <person name="Patil P.B."/>
        </authorList>
    </citation>
    <scope>NUCLEOTIDE SEQUENCE [LARGE SCALE GENOMIC DNA]</scope>
    <source>
        <strain evidence="4 7">RSA11</strain>
    </source>
</reference>
<dbReference type="PIRSF" id="PIRSF035040">
    <property type="entry name" value="UCP035040_CBS_Lmo0553"/>
    <property type="match status" value="1"/>
</dbReference>
<dbReference type="CDD" id="cd02205">
    <property type="entry name" value="CBS_pair_SF"/>
    <property type="match status" value="1"/>
</dbReference>
<dbReference type="SUPFAM" id="SSF54631">
    <property type="entry name" value="CBS-domain pair"/>
    <property type="match status" value="1"/>
</dbReference>
<evidence type="ECO:0000313" key="5">
    <source>
        <dbReference type="EMBL" id="MEI4463355.1"/>
    </source>
</evidence>
<dbReference type="RefSeq" id="WP_023469717.1">
    <property type="nucleotide sequence ID" value="NZ_FMYN01000004.1"/>
</dbReference>
<dbReference type="EMBL" id="JBAWKY010000004">
    <property type="protein sequence ID" value="MEI4463355.1"/>
    <property type="molecule type" value="Genomic_DNA"/>
</dbReference>
<dbReference type="Proteomes" id="UP001387110">
    <property type="component" value="Unassembled WGS sequence"/>
</dbReference>
<keyword evidence="8" id="KW-1185">Reference proteome</keyword>
<dbReference type="InterPro" id="IPR046342">
    <property type="entry name" value="CBS_dom_sf"/>
</dbReference>
<comment type="caution">
    <text evidence="3">The sequence shown here is derived from an EMBL/GenBank/DDBJ whole genome shotgun (WGS) entry which is preliminary data.</text>
</comment>
<evidence type="ECO:0000313" key="8">
    <source>
        <dbReference type="Proteomes" id="UP001387110"/>
    </source>
</evidence>
<sequence>MLVQSLCIPKHQCVTISETATIREALDTLEKTGYRCVPVLDQSGQDFKGNIYKMHIYRHGMNGGSLDDNVMSLIKNTSKYIYTGSNFFEVFFSIKELPYIAVLNDDGHFFGILPHGKMLGMLEEAWNRDSGSYVLTVALSEQKGALEKISKIVNKYSTVASLMTLDAKSSVMRRVLITLPTDCDEKTKKKIVKKLDDKGLRVVAVEDLAVRV</sequence>
<name>A0A0V8GDR8_9BACL</name>
<evidence type="ECO:0000256" key="1">
    <source>
        <dbReference type="PROSITE-ProRule" id="PRU00703"/>
    </source>
</evidence>
<evidence type="ECO:0000259" key="2">
    <source>
        <dbReference type="PROSITE" id="PS51371"/>
    </source>
</evidence>
<evidence type="ECO:0000313" key="4">
    <source>
        <dbReference type="EMBL" id="KTR26646.1"/>
    </source>
</evidence>
<dbReference type="AlphaFoldDB" id="A0A0V8GDR8"/>
<evidence type="ECO:0000313" key="3">
    <source>
        <dbReference type="EMBL" id="KSU48403.1"/>
    </source>
</evidence>
<organism evidence="3 6">
    <name type="scientific">Exiguobacterium indicum</name>
    <dbReference type="NCBI Taxonomy" id="296995"/>
    <lineage>
        <taxon>Bacteria</taxon>
        <taxon>Bacillati</taxon>
        <taxon>Bacillota</taxon>
        <taxon>Bacilli</taxon>
        <taxon>Bacillales</taxon>
        <taxon>Bacillales Family XII. Incertae Sedis</taxon>
        <taxon>Exiguobacterium</taxon>
    </lineage>
</organism>
<dbReference type="EMBL" id="LNQL01000004">
    <property type="protein sequence ID" value="KSU48403.1"/>
    <property type="molecule type" value="Genomic_DNA"/>
</dbReference>
<proteinExistence type="predicted"/>
<dbReference type="NCBIfam" id="NF038387">
    <property type="entry name" value="CBS_CbpA"/>
    <property type="match status" value="1"/>
</dbReference>
<dbReference type="Gene3D" id="3.10.580.10">
    <property type="entry name" value="CBS-domain"/>
    <property type="match status" value="1"/>
</dbReference>
<dbReference type="Proteomes" id="UP000053797">
    <property type="component" value="Unassembled WGS sequence"/>
</dbReference>
<keyword evidence="1" id="KW-0129">CBS domain</keyword>
<dbReference type="PROSITE" id="PS51371">
    <property type="entry name" value="CBS"/>
    <property type="match status" value="1"/>
</dbReference>
<dbReference type="InterPro" id="IPR000644">
    <property type="entry name" value="CBS_dom"/>
</dbReference>
<dbReference type="OrthoDB" id="1706107at2"/>
<dbReference type="Proteomes" id="UP000072605">
    <property type="component" value="Unassembled WGS sequence"/>
</dbReference>
<dbReference type="EMBL" id="LDQV01000021">
    <property type="protein sequence ID" value="KTR26646.1"/>
    <property type="molecule type" value="Genomic_DNA"/>
</dbReference>
<dbReference type="GeneID" id="90838080"/>
<evidence type="ECO:0000313" key="6">
    <source>
        <dbReference type="Proteomes" id="UP000053797"/>
    </source>
</evidence>
<feature type="domain" description="CBS" evidence="2">
    <location>
        <begin position="7"/>
        <end position="66"/>
    </location>
</feature>
<protein>
    <submittedName>
        <fullName evidence="4">CBS protein</fullName>
    </submittedName>
    <submittedName>
        <fullName evidence="5">Cyclic di-AMP binding protein CbpA</fullName>
    </submittedName>
</protein>
<accession>A0A0V8GDR8</accession>